<evidence type="ECO:0000313" key="2">
    <source>
        <dbReference type="EMBL" id="KAE9386768.1"/>
    </source>
</evidence>
<evidence type="ECO:0000313" key="3">
    <source>
        <dbReference type="Proteomes" id="UP000799118"/>
    </source>
</evidence>
<dbReference type="EMBL" id="ML769849">
    <property type="protein sequence ID" value="KAE9386768.1"/>
    <property type="molecule type" value="Genomic_DNA"/>
</dbReference>
<reference evidence="2" key="1">
    <citation type="journal article" date="2019" name="Environ. Microbiol.">
        <title>Fungal ecological strategies reflected in gene transcription - a case study of two litter decomposers.</title>
        <authorList>
            <person name="Barbi F."/>
            <person name="Kohler A."/>
            <person name="Barry K."/>
            <person name="Baskaran P."/>
            <person name="Daum C."/>
            <person name="Fauchery L."/>
            <person name="Ihrmark K."/>
            <person name="Kuo A."/>
            <person name="LaButti K."/>
            <person name="Lipzen A."/>
            <person name="Morin E."/>
            <person name="Grigoriev I.V."/>
            <person name="Henrissat B."/>
            <person name="Lindahl B."/>
            <person name="Martin F."/>
        </authorList>
    </citation>
    <scope>NUCLEOTIDE SEQUENCE</scope>
    <source>
        <strain evidence="2">JB14</strain>
    </source>
</reference>
<protein>
    <submittedName>
        <fullName evidence="2">Uncharacterized protein</fullName>
    </submittedName>
</protein>
<organism evidence="2 3">
    <name type="scientific">Gymnopus androsaceus JB14</name>
    <dbReference type="NCBI Taxonomy" id="1447944"/>
    <lineage>
        <taxon>Eukaryota</taxon>
        <taxon>Fungi</taxon>
        <taxon>Dikarya</taxon>
        <taxon>Basidiomycota</taxon>
        <taxon>Agaricomycotina</taxon>
        <taxon>Agaricomycetes</taxon>
        <taxon>Agaricomycetidae</taxon>
        <taxon>Agaricales</taxon>
        <taxon>Marasmiineae</taxon>
        <taxon>Omphalotaceae</taxon>
        <taxon>Gymnopus</taxon>
    </lineage>
</organism>
<gene>
    <name evidence="2" type="ORF">BT96DRAFT_509296</name>
</gene>
<accession>A0A6A4GMH2</accession>
<evidence type="ECO:0000256" key="1">
    <source>
        <dbReference type="SAM" id="MobiDB-lite"/>
    </source>
</evidence>
<dbReference type="Proteomes" id="UP000799118">
    <property type="component" value="Unassembled WGS sequence"/>
</dbReference>
<feature type="compositionally biased region" description="Basic and acidic residues" evidence="1">
    <location>
        <begin position="153"/>
        <end position="164"/>
    </location>
</feature>
<sequence length="173" mass="19035">MQLVKDTVNLVPGTWPLGTLAETDKTDDIRKSDSPQLYAKKALKFLSDQELRLALQLFAILNSPQNSGRNKIAHLRPSTTHAAKCITLLSAAMAGFETACALQIVSENEPFLDHTILFGQVEADEGMQHTLANRVEGARRLKHSREGVGAGGRKNEQETRASEEHELEADTVF</sequence>
<feature type="region of interest" description="Disordered" evidence="1">
    <location>
        <begin position="140"/>
        <end position="173"/>
    </location>
</feature>
<keyword evidence="3" id="KW-1185">Reference proteome</keyword>
<name>A0A6A4GMH2_9AGAR</name>
<dbReference type="AlphaFoldDB" id="A0A6A4GMH2"/>
<proteinExistence type="predicted"/>